<organism evidence="1 2">
    <name type="scientific">Xylaria curta</name>
    <dbReference type="NCBI Taxonomy" id="42375"/>
    <lineage>
        <taxon>Eukaryota</taxon>
        <taxon>Fungi</taxon>
        <taxon>Dikarya</taxon>
        <taxon>Ascomycota</taxon>
        <taxon>Pezizomycotina</taxon>
        <taxon>Sordariomycetes</taxon>
        <taxon>Xylariomycetidae</taxon>
        <taxon>Xylariales</taxon>
        <taxon>Xylariaceae</taxon>
        <taxon>Xylaria</taxon>
    </lineage>
</organism>
<evidence type="ECO:0000313" key="1">
    <source>
        <dbReference type="EMBL" id="KAJ2986877.1"/>
    </source>
</evidence>
<dbReference type="Proteomes" id="UP001143856">
    <property type="component" value="Unassembled WGS sequence"/>
</dbReference>
<accession>A0ACC1P604</accession>
<gene>
    <name evidence="1" type="ORF">NUW58_g4820</name>
</gene>
<keyword evidence="2" id="KW-1185">Reference proteome</keyword>
<protein>
    <submittedName>
        <fullName evidence="1">Uncharacterized protein</fullName>
    </submittedName>
</protein>
<sequence length="208" mass="23008">MRFSTLALPVFLGLPLVSAGPLAARSDADVLLDLNAQAREALEAQLSNSTTEARSTKCNLFNAKVRRDWKFFSCAQRKEYIAAVKCLQKKPSIASPTFAPGAKTRYDDFVAVHINQTLSIHGTGNFLTWHRYYVKAYETALRTECGYTGYQPYWNWLDNREDLTKSPLFDGSATSFSGDGSFVAHNGSVNANGKSMPIDVAQAARRPE</sequence>
<comment type="caution">
    <text evidence="1">The sequence shown here is derived from an EMBL/GenBank/DDBJ whole genome shotgun (WGS) entry which is preliminary data.</text>
</comment>
<evidence type="ECO:0000313" key="2">
    <source>
        <dbReference type="Proteomes" id="UP001143856"/>
    </source>
</evidence>
<dbReference type="EMBL" id="JAPDGR010000880">
    <property type="protein sequence ID" value="KAJ2986877.1"/>
    <property type="molecule type" value="Genomic_DNA"/>
</dbReference>
<reference evidence="1" key="1">
    <citation type="submission" date="2022-10" db="EMBL/GenBank/DDBJ databases">
        <title>Genome Sequence of Xylaria curta.</title>
        <authorList>
            <person name="Buettner E."/>
        </authorList>
    </citation>
    <scope>NUCLEOTIDE SEQUENCE</scope>
    <source>
        <strain evidence="1">Babe10</strain>
    </source>
</reference>
<proteinExistence type="predicted"/>
<name>A0ACC1P604_9PEZI</name>